<organism evidence="2 3">
    <name type="scientific">Halarchaeum grantii</name>
    <dbReference type="NCBI Taxonomy" id="1193105"/>
    <lineage>
        <taxon>Archaea</taxon>
        <taxon>Methanobacteriati</taxon>
        <taxon>Methanobacteriota</taxon>
        <taxon>Stenosarchaea group</taxon>
        <taxon>Halobacteria</taxon>
        <taxon>Halobacteriales</taxon>
        <taxon>Halobacteriaceae</taxon>
    </lineage>
</organism>
<dbReference type="Gene3D" id="3.90.75.20">
    <property type="match status" value="1"/>
</dbReference>
<gene>
    <name evidence="2" type="ORF">GCM10009037_06850</name>
</gene>
<evidence type="ECO:0008006" key="4">
    <source>
        <dbReference type="Google" id="ProtNLM"/>
    </source>
</evidence>
<feature type="region of interest" description="Disordered" evidence="1">
    <location>
        <begin position="60"/>
        <end position="89"/>
    </location>
</feature>
<reference evidence="2 3" key="1">
    <citation type="journal article" date="2019" name="Int. J. Syst. Evol. Microbiol.">
        <title>The Global Catalogue of Microorganisms (GCM) 10K type strain sequencing project: providing services to taxonomists for standard genome sequencing and annotation.</title>
        <authorList>
            <consortium name="The Broad Institute Genomics Platform"/>
            <consortium name="The Broad Institute Genome Sequencing Center for Infectious Disease"/>
            <person name="Wu L."/>
            <person name="Ma J."/>
        </authorList>
    </citation>
    <scope>NUCLEOTIDE SEQUENCE [LARGE SCALE GENOMIC DNA]</scope>
    <source>
        <strain evidence="2 3">JCM 19585</strain>
    </source>
</reference>
<sequence length="89" mass="10258">MTPARLETRADGYERWRAWDPEQKRERYVYVHQLLAIADGASPYLVFSAGEYHVHHESGVKYDNRPTNLSVEKSDDHARTTFGHEGGRA</sequence>
<dbReference type="EMBL" id="BMPF01000001">
    <property type="protein sequence ID" value="GGL25867.1"/>
    <property type="molecule type" value="Genomic_DNA"/>
</dbReference>
<dbReference type="OrthoDB" id="223711at2157"/>
<keyword evidence="3" id="KW-1185">Reference proteome</keyword>
<dbReference type="AlphaFoldDB" id="A0A830ESI4"/>
<protein>
    <recommendedName>
        <fullName evidence="4">HNH endonuclease</fullName>
    </recommendedName>
</protein>
<accession>A0A830ESI4</accession>
<dbReference type="SUPFAM" id="SSF54060">
    <property type="entry name" value="His-Me finger endonucleases"/>
    <property type="match status" value="1"/>
</dbReference>
<evidence type="ECO:0000313" key="2">
    <source>
        <dbReference type="EMBL" id="GGL25867.1"/>
    </source>
</evidence>
<evidence type="ECO:0000313" key="3">
    <source>
        <dbReference type="Proteomes" id="UP000628840"/>
    </source>
</evidence>
<name>A0A830ESI4_9EURY</name>
<dbReference type="Proteomes" id="UP000628840">
    <property type="component" value="Unassembled WGS sequence"/>
</dbReference>
<dbReference type="InterPro" id="IPR044925">
    <property type="entry name" value="His-Me_finger_sf"/>
</dbReference>
<dbReference type="RefSeq" id="WP_188878899.1">
    <property type="nucleotide sequence ID" value="NZ_BMPF01000001.1"/>
</dbReference>
<proteinExistence type="predicted"/>
<comment type="caution">
    <text evidence="2">The sequence shown here is derived from an EMBL/GenBank/DDBJ whole genome shotgun (WGS) entry which is preliminary data.</text>
</comment>
<evidence type="ECO:0000256" key="1">
    <source>
        <dbReference type="SAM" id="MobiDB-lite"/>
    </source>
</evidence>